<keyword evidence="5" id="KW-1185">Reference proteome</keyword>
<organism evidence="4 5">
    <name type="scientific">Pseudomonas eucalypticola</name>
    <dbReference type="NCBI Taxonomy" id="2599595"/>
    <lineage>
        <taxon>Bacteria</taxon>
        <taxon>Pseudomonadati</taxon>
        <taxon>Pseudomonadota</taxon>
        <taxon>Gammaproteobacteria</taxon>
        <taxon>Pseudomonadales</taxon>
        <taxon>Pseudomonadaceae</taxon>
        <taxon>Pseudomonas</taxon>
    </lineage>
</organism>
<dbReference type="InterPro" id="IPR050330">
    <property type="entry name" value="Bact_OuterMem_StrucFunc"/>
</dbReference>
<dbReference type="RefSeq" id="WP_158155733.1">
    <property type="nucleotide sequence ID" value="NZ_CP056030.1"/>
</dbReference>
<evidence type="ECO:0000313" key="4">
    <source>
        <dbReference type="EMBL" id="QKZ03418.1"/>
    </source>
</evidence>
<sequence length="334" mass="34738">MYSNKSIAFALCLAVTGCAQTPQNNTAGNGGGFNWWPFGASDHAVDKDVAGAITDKVAKDEAKAAAPAAAPAPVAAADTGKHWWWPFSSTAATPAAATPAVAAVPKIDTKMTQAWLDSYEPKVREAVKGSNFQVERREDVLVVIAPVDGSFNPKRPELLLPVTLSPITNVAKAVETDPKTAVLVLGHGDATGAADVQQISQQRAQSIAAIFHLSGLDRKRLAMRGMGSVMPRAANDSPQGRALNRRVEILLTPQETMVALVAKYNSPTPPVAEMVAVQDVKPAPAAAPATKKAAAKKAPASHKAPAKATTTKKKATPAKAAAPAKKVTADQAKN</sequence>
<dbReference type="PROSITE" id="PS51123">
    <property type="entry name" value="OMPA_2"/>
    <property type="match status" value="1"/>
</dbReference>
<feature type="compositionally biased region" description="Low complexity" evidence="2">
    <location>
        <begin position="282"/>
        <end position="309"/>
    </location>
</feature>
<dbReference type="PROSITE" id="PS51257">
    <property type="entry name" value="PROKAR_LIPOPROTEIN"/>
    <property type="match status" value="1"/>
</dbReference>
<accession>A0A7D5D5L2</accession>
<feature type="compositionally biased region" description="Low complexity" evidence="2">
    <location>
        <begin position="317"/>
        <end position="326"/>
    </location>
</feature>
<keyword evidence="1" id="KW-0472">Membrane</keyword>
<name>A0A7D5D5L2_9PSED</name>
<dbReference type="EMBL" id="CP056030">
    <property type="protein sequence ID" value="QKZ03418.1"/>
    <property type="molecule type" value="Genomic_DNA"/>
</dbReference>
<dbReference type="PANTHER" id="PTHR30329:SF20">
    <property type="entry name" value="EXPORTED PROTEIN"/>
    <property type="match status" value="1"/>
</dbReference>
<dbReference type="GO" id="GO:0016020">
    <property type="term" value="C:membrane"/>
    <property type="evidence" value="ECO:0007669"/>
    <property type="project" value="UniProtKB-UniRule"/>
</dbReference>
<dbReference type="Gene3D" id="3.30.1330.60">
    <property type="entry name" value="OmpA-like domain"/>
    <property type="match status" value="1"/>
</dbReference>
<dbReference type="InterPro" id="IPR006665">
    <property type="entry name" value="OmpA-like"/>
</dbReference>
<feature type="region of interest" description="Disordered" evidence="2">
    <location>
        <begin position="282"/>
        <end position="334"/>
    </location>
</feature>
<dbReference type="AlphaFoldDB" id="A0A7D5D5L2"/>
<dbReference type="SUPFAM" id="SSF103088">
    <property type="entry name" value="OmpA-like"/>
    <property type="match status" value="1"/>
</dbReference>
<gene>
    <name evidence="4" type="ORF">HWQ56_06300</name>
</gene>
<evidence type="ECO:0000256" key="2">
    <source>
        <dbReference type="SAM" id="MobiDB-lite"/>
    </source>
</evidence>
<evidence type="ECO:0000259" key="3">
    <source>
        <dbReference type="PROSITE" id="PS51123"/>
    </source>
</evidence>
<dbReference type="PANTHER" id="PTHR30329">
    <property type="entry name" value="STATOR ELEMENT OF FLAGELLAR MOTOR COMPLEX"/>
    <property type="match status" value="1"/>
</dbReference>
<dbReference type="InterPro" id="IPR036737">
    <property type="entry name" value="OmpA-like_sf"/>
</dbReference>
<reference evidence="4 5" key="1">
    <citation type="submission" date="2020-06" db="EMBL/GenBank/DDBJ databases">
        <title>Pseudomonas eucalypticola sp. nov., an endophyte of Eucalyptus dunnii leaves with biocontrol ability of eucalyptus leaf blight.</title>
        <authorList>
            <person name="Liu Y."/>
            <person name="Song Z."/>
            <person name="Zeng H."/>
            <person name="Lu M."/>
            <person name="Wang X."/>
            <person name="Lian X."/>
            <person name="Zhang Q."/>
        </authorList>
    </citation>
    <scope>NUCLEOTIDE SEQUENCE [LARGE SCALE GENOMIC DNA]</scope>
    <source>
        <strain evidence="4 5">NP-1</strain>
    </source>
</reference>
<dbReference type="Proteomes" id="UP000509568">
    <property type="component" value="Chromosome"/>
</dbReference>
<protein>
    <submittedName>
        <fullName evidence="4">OmpA family protein</fullName>
    </submittedName>
</protein>
<evidence type="ECO:0000256" key="1">
    <source>
        <dbReference type="PROSITE-ProRule" id="PRU00473"/>
    </source>
</evidence>
<evidence type="ECO:0000313" key="5">
    <source>
        <dbReference type="Proteomes" id="UP000509568"/>
    </source>
</evidence>
<dbReference type="KEGG" id="pez:HWQ56_06300"/>
<dbReference type="CDD" id="cd07185">
    <property type="entry name" value="OmpA_C-like"/>
    <property type="match status" value="1"/>
</dbReference>
<dbReference type="Pfam" id="PF00691">
    <property type="entry name" value="OmpA"/>
    <property type="match status" value="1"/>
</dbReference>
<feature type="domain" description="OmpA-like" evidence="3">
    <location>
        <begin position="138"/>
        <end position="255"/>
    </location>
</feature>
<proteinExistence type="predicted"/>